<accession>A0ABS3L7R6</accession>
<dbReference type="Gene3D" id="3.40.50.280">
    <property type="entry name" value="Cobalamin-binding domain"/>
    <property type="match status" value="1"/>
</dbReference>
<feature type="domain" description="B12-binding" evidence="5">
    <location>
        <begin position="602"/>
        <end position="740"/>
    </location>
</feature>
<sequence length="741" mass="82805">MGKELKLEKNKKLDIHEILDDLEHYHPKRRGWTWRTPVPRYQLHKFEYHDMSESLKQYVPLPSAKYFDNIDPQGTSSITTEIASGRFEDDIRRMRMAAWHGADHLMVIRTAGQSHFDGLIEGTPQGIGGIPITRKQVRAQRKALDAIEEEVGRPINYHSYVSGIAGPEVAVMFAEEGVNGAHQDPQYNVLYRNINMVRSFIDACESKKVMAWAGIAQIDGAHNANATAREAWKVMPELMVQHAINSVFSYKVGMDKANICLSTVPPTAPPAPSMYLDLPYAVALREFFSEYRIRAQQNTKYMEASTREATVTHVLNLLISQLTSADIQSTITPDEGRNVPWHIYNVEAVDTAKQVFQGLDGFGDMVKLLDDGPLREMAREIKERAVLFFEGMVAAGGYFQSVEDAFFVDSGNYPERNGDGISRKINGGVGEGTVYERDEDYFAPVTAHYGYNNVAQYDPDAVEDPAKLIGGSTLEEPEKIIFIDELDENDNVNLRLEETKELREAGLIKPEAEWMGDGIILITMMIPESRRVAEFAALEMGKKMGLQDCEVINREIMQAAEGTRIELKARVPFAIEKDTLVIPEEPKVMSDDEIREEVKRKKFVLVAGTIGEDEHSVGLREIIDIKHGGIEKYGMEVHYLGTSVPVEKIVDAAIELNADAILASTIISHDDIHYKNMKRINDLAVEKGIREKIMIMAGGTQVVPEVAVQNGMDAGFGRGSNGANVATALVEGRKKMEREES</sequence>
<dbReference type="InterPro" id="IPR015130">
    <property type="entry name" value="Lys-AminoMut_A"/>
</dbReference>
<dbReference type="Gene3D" id="3.20.20.440">
    <property type="entry name" value="D-Lysine 5,6-aminomutase alpha subunit"/>
    <property type="match status" value="1"/>
</dbReference>
<dbReference type="Pfam" id="PF09043">
    <property type="entry name" value="Lys-AminoMut_A"/>
    <property type="match status" value="1"/>
</dbReference>
<dbReference type="Gene3D" id="3.30.30.60">
    <property type="entry name" value="D-lysine 5,6-aminomutase beta subunit KamE, N-terminal domain"/>
    <property type="match status" value="1"/>
</dbReference>
<evidence type="ECO:0000313" key="6">
    <source>
        <dbReference type="EMBL" id="MBO1305668.1"/>
    </source>
</evidence>
<dbReference type="InterPro" id="IPR006158">
    <property type="entry name" value="Cobalamin-bd"/>
</dbReference>
<proteinExistence type="predicted"/>
<evidence type="ECO:0000256" key="2">
    <source>
        <dbReference type="ARBA" id="ARBA00022628"/>
    </source>
</evidence>
<dbReference type="SUPFAM" id="SSF51703">
    <property type="entry name" value="Cobalamin (vitamin B12)-dependent enzymes"/>
    <property type="match status" value="1"/>
</dbReference>
<dbReference type="Proteomes" id="UP000664601">
    <property type="component" value="Unassembled WGS sequence"/>
</dbReference>
<keyword evidence="4" id="KW-0170">Cobalt</keyword>
<evidence type="ECO:0000256" key="4">
    <source>
        <dbReference type="ARBA" id="ARBA00023285"/>
    </source>
</evidence>
<dbReference type="RefSeq" id="WP_207672672.1">
    <property type="nucleotide sequence ID" value="NZ_JAFREM010000010.1"/>
</dbReference>
<organism evidence="6 7">
    <name type="scientific">Candidatus Enterococcus moelleringii</name>
    <dbReference type="NCBI Taxonomy" id="2815325"/>
    <lineage>
        <taxon>Bacteria</taxon>
        <taxon>Bacillati</taxon>
        <taxon>Bacillota</taxon>
        <taxon>Bacilli</taxon>
        <taxon>Lactobacillales</taxon>
        <taxon>Enterococcaceae</taxon>
        <taxon>Enterococcus</taxon>
    </lineage>
</organism>
<dbReference type="InterPro" id="IPR037086">
    <property type="entry name" value="Lys-AminoMut_asu_sf"/>
</dbReference>
<dbReference type="PROSITE" id="PS51332">
    <property type="entry name" value="B12_BINDING"/>
    <property type="match status" value="1"/>
</dbReference>
<evidence type="ECO:0000256" key="1">
    <source>
        <dbReference type="ARBA" id="ARBA00001922"/>
    </source>
</evidence>
<evidence type="ECO:0000313" key="7">
    <source>
        <dbReference type="Proteomes" id="UP000664601"/>
    </source>
</evidence>
<dbReference type="InterPro" id="IPR016176">
    <property type="entry name" value="Cbl-dep_enz_cat"/>
</dbReference>
<dbReference type="InterPro" id="IPR049834">
    <property type="entry name" value="OraE-like"/>
</dbReference>
<keyword evidence="2" id="KW-0846">Cobalamin</keyword>
<keyword evidence="7" id="KW-1185">Reference proteome</keyword>
<dbReference type="NCBIfam" id="NF040743">
    <property type="entry name" value="ornith_mutase_E"/>
    <property type="match status" value="1"/>
</dbReference>
<comment type="caution">
    <text evidence="6">The sequence shown here is derived from an EMBL/GenBank/DDBJ whole genome shotgun (WGS) entry which is preliminary data.</text>
</comment>
<dbReference type="SUPFAM" id="SSF52242">
    <property type="entry name" value="Cobalamin (vitamin B12)-binding domain"/>
    <property type="match status" value="1"/>
</dbReference>
<dbReference type="Pfam" id="PF02310">
    <property type="entry name" value="B12-binding"/>
    <property type="match status" value="1"/>
</dbReference>
<dbReference type="EMBL" id="JAFREM010000010">
    <property type="protein sequence ID" value="MBO1305668.1"/>
    <property type="molecule type" value="Genomic_DNA"/>
</dbReference>
<protein>
    <submittedName>
        <fullName evidence="6">Cobalamin-dependent protein</fullName>
    </submittedName>
</protein>
<evidence type="ECO:0000256" key="3">
    <source>
        <dbReference type="ARBA" id="ARBA00023235"/>
    </source>
</evidence>
<dbReference type="InterPro" id="IPR028991">
    <property type="entry name" value="KamE_N"/>
</dbReference>
<keyword evidence="3" id="KW-0413">Isomerase</keyword>
<dbReference type="InterPro" id="IPR036843">
    <property type="entry name" value="KamE_N_sf"/>
</dbReference>
<evidence type="ECO:0000259" key="5">
    <source>
        <dbReference type="PROSITE" id="PS51332"/>
    </source>
</evidence>
<name>A0ABS3L7R6_9ENTE</name>
<dbReference type="InterPro" id="IPR036724">
    <property type="entry name" value="Cobalamin-bd_sf"/>
</dbReference>
<gene>
    <name evidence="6" type="ORF">JZO70_05830</name>
</gene>
<dbReference type="Pfam" id="PF16554">
    <property type="entry name" value="OAM_dimer"/>
    <property type="match status" value="1"/>
</dbReference>
<comment type="cofactor">
    <cofactor evidence="1">
        <name>adenosylcob(III)alamin</name>
        <dbReference type="ChEBI" id="CHEBI:18408"/>
    </cofactor>
</comment>
<reference evidence="6 7" key="1">
    <citation type="submission" date="2021-03" db="EMBL/GenBank/DDBJ databases">
        <title>Enterococcal diversity collection.</title>
        <authorList>
            <person name="Gilmore M.S."/>
            <person name="Schwartzman J."/>
            <person name="Van Tyne D."/>
            <person name="Martin M."/>
            <person name="Earl A.M."/>
            <person name="Manson A.L."/>
            <person name="Straub T."/>
            <person name="Salamzade R."/>
            <person name="Saavedra J."/>
            <person name="Lebreton F."/>
            <person name="Prichula J."/>
            <person name="Schaufler K."/>
            <person name="Gaca A."/>
            <person name="Sgardioli B."/>
            <person name="Wagenaar J."/>
            <person name="Strong T."/>
        </authorList>
    </citation>
    <scope>NUCLEOTIDE SEQUENCE [LARGE SCALE GENOMIC DNA]</scope>
    <source>
        <strain evidence="6 7">669A</strain>
    </source>
</reference>